<dbReference type="Gene3D" id="1.20.1250.20">
    <property type="entry name" value="MFS general substrate transporter like domains"/>
    <property type="match status" value="1"/>
</dbReference>
<keyword evidence="4 6" id="KW-1133">Transmembrane helix</keyword>
<evidence type="ECO:0000256" key="2">
    <source>
        <dbReference type="ARBA" id="ARBA00022475"/>
    </source>
</evidence>
<dbReference type="PANTHER" id="PTHR23513">
    <property type="entry name" value="INTEGRAL MEMBRANE EFFLUX PROTEIN-RELATED"/>
    <property type="match status" value="1"/>
</dbReference>
<accession>A0A1H8TCW8</accession>
<comment type="subcellular location">
    <subcellularLocation>
        <location evidence="1">Cell membrane</location>
        <topology evidence="1">Multi-pass membrane protein</topology>
    </subcellularLocation>
</comment>
<evidence type="ECO:0000256" key="1">
    <source>
        <dbReference type="ARBA" id="ARBA00004651"/>
    </source>
</evidence>
<feature type="transmembrane region" description="Helical" evidence="6">
    <location>
        <begin position="319"/>
        <end position="342"/>
    </location>
</feature>
<feature type="transmembrane region" description="Helical" evidence="6">
    <location>
        <begin position="52"/>
        <end position="72"/>
    </location>
</feature>
<dbReference type="InterPro" id="IPR036259">
    <property type="entry name" value="MFS_trans_sf"/>
</dbReference>
<dbReference type="STRING" id="310780.SAMN05216267_105114"/>
<dbReference type="PANTHER" id="PTHR23513:SF17">
    <property type="entry name" value="MEMBRANE PROTEIN"/>
    <property type="match status" value="1"/>
</dbReference>
<dbReference type="PROSITE" id="PS50850">
    <property type="entry name" value="MFS"/>
    <property type="match status" value="1"/>
</dbReference>
<feature type="transmembrane region" description="Helical" evidence="6">
    <location>
        <begin position="263"/>
        <end position="287"/>
    </location>
</feature>
<evidence type="ECO:0000256" key="6">
    <source>
        <dbReference type="SAM" id="Phobius"/>
    </source>
</evidence>
<feature type="transmembrane region" description="Helical" evidence="6">
    <location>
        <begin position="234"/>
        <end position="257"/>
    </location>
</feature>
<evidence type="ECO:0000313" key="9">
    <source>
        <dbReference type="Proteomes" id="UP000181951"/>
    </source>
</evidence>
<proteinExistence type="predicted"/>
<keyword evidence="9" id="KW-1185">Reference proteome</keyword>
<dbReference type="InterPro" id="IPR020846">
    <property type="entry name" value="MFS_dom"/>
</dbReference>
<dbReference type="InterPro" id="IPR011701">
    <property type="entry name" value="MFS"/>
</dbReference>
<feature type="domain" description="Major facilitator superfamily (MFS) profile" evidence="7">
    <location>
        <begin position="1"/>
        <end position="410"/>
    </location>
</feature>
<evidence type="ECO:0000256" key="3">
    <source>
        <dbReference type="ARBA" id="ARBA00022692"/>
    </source>
</evidence>
<dbReference type="GO" id="GO:0005886">
    <property type="term" value="C:plasma membrane"/>
    <property type="evidence" value="ECO:0007669"/>
    <property type="project" value="UniProtKB-SubCell"/>
</dbReference>
<organism evidence="8 9">
    <name type="scientific">Actinacidiphila rubida</name>
    <dbReference type="NCBI Taxonomy" id="310780"/>
    <lineage>
        <taxon>Bacteria</taxon>
        <taxon>Bacillati</taxon>
        <taxon>Actinomycetota</taxon>
        <taxon>Actinomycetes</taxon>
        <taxon>Kitasatosporales</taxon>
        <taxon>Streptomycetaceae</taxon>
        <taxon>Actinacidiphila</taxon>
    </lineage>
</organism>
<sequence length="416" mass="41191">MTTLTSAPAGVRPAYRERSFLRLLLGEGASTVGDQVWYVALSWAAVRSGGPASAGAVMTASAIPRMLLLLFAGPLADRFDARRLMIGSDAARAVLMLGAAALAVLSPGVGMLVGVSLLLGAIDALFLPAAGSVRPRLLETEQLPQAAALRELALRGALVAGAPLGGLLVASGGLGWACAINALSFTASMVAVYGIRPRPVPAGAGDAAAAARTPYLRSLRDGLSAVVRNRVVSALLLVGLLTNLGFVGPMNVGLALLSDQRGWGAGGIGLLLSAFGVGAAAGSAVLLRWRVTRRIGLVVAAAVLAQAASLAAMSLVPGLAAAAAAAGVVGISGAVVGVSCGALGQARTPDELRGRISSVQTLLSLGVVPLAVAGTGVLAAAIGTVPALLASAAVEVLAAVPCLLVASLRTARLGTR</sequence>
<feature type="transmembrane region" description="Helical" evidence="6">
    <location>
        <begin position="174"/>
        <end position="195"/>
    </location>
</feature>
<feature type="transmembrane region" description="Helical" evidence="6">
    <location>
        <begin position="20"/>
        <end position="40"/>
    </location>
</feature>
<dbReference type="CDD" id="cd06173">
    <property type="entry name" value="MFS_MefA_like"/>
    <property type="match status" value="1"/>
</dbReference>
<feature type="transmembrane region" description="Helical" evidence="6">
    <location>
        <begin position="388"/>
        <end position="408"/>
    </location>
</feature>
<evidence type="ECO:0000313" key="8">
    <source>
        <dbReference type="EMBL" id="SEO88586.1"/>
    </source>
</evidence>
<reference evidence="8 9" key="1">
    <citation type="submission" date="2016-10" db="EMBL/GenBank/DDBJ databases">
        <authorList>
            <person name="de Groot N.N."/>
        </authorList>
    </citation>
    <scope>NUCLEOTIDE SEQUENCE [LARGE SCALE GENOMIC DNA]</scope>
    <source>
        <strain evidence="8 9">CGMCC 4.2026</strain>
    </source>
</reference>
<keyword evidence="3 6" id="KW-0812">Transmembrane</keyword>
<dbReference type="SUPFAM" id="SSF103473">
    <property type="entry name" value="MFS general substrate transporter"/>
    <property type="match status" value="1"/>
</dbReference>
<evidence type="ECO:0000256" key="5">
    <source>
        <dbReference type="ARBA" id="ARBA00023136"/>
    </source>
</evidence>
<name>A0A1H8TCW8_9ACTN</name>
<keyword evidence="2" id="KW-1003">Cell membrane</keyword>
<dbReference type="RefSeq" id="WP_075018145.1">
    <property type="nucleotide sequence ID" value="NZ_FODD01000051.1"/>
</dbReference>
<dbReference type="EMBL" id="FODD01000051">
    <property type="protein sequence ID" value="SEO88586.1"/>
    <property type="molecule type" value="Genomic_DNA"/>
</dbReference>
<gene>
    <name evidence="8" type="ORF">SAMN05216267_105114</name>
</gene>
<dbReference type="AlphaFoldDB" id="A0A1H8TCW8"/>
<dbReference type="Pfam" id="PF07690">
    <property type="entry name" value="MFS_1"/>
    <property type="match status" value="1"/>
</dbReference>
<protein>
    <submittedName>
        <fullName evidence="8">Predicted arabinose efflux permease, MFS family</fullName>
    </submittedName>
</protein>
<dbReference type="Proteomes" id="UP000181951">
    <property type="component" value="Unassembled WGS sequence"/>
</dbReference>
<dbReference type="GO" id="GO:0022857">
    <property type="term" value="F:transmembrane transporter activity"/>
    <property type="evidence" value="ECO:0007669"/>
    <property type="project" value="InterPro"/>
</dbReference>
<evidence type="ECO:0000259" key="7">
    <source>
        <dbReference type="PROSITE" id="PS50850"/>
    </source>
</evidence>
<feature type="transmembrane region" description="Helical" evidence="6">
    <location>
        <begin position="294"/>
        <end position="313"/>
    </location>
</feature>
<feature type="transmembrane region" description="Helical" evidence="6">
    <location>
        <begin position="362"/>
        <end position="382"/>
    </location>
</feature>
<evidence type="ECO:0000256" key="4">
    <source>
        <dbReference type="ARBA" id="ARBA00022989"/>
    </source>
</evidence>
<keyword evidence="5 6" id="KW-0472">Membrane</keyword>